<accession>A0A183EDV0</accession>
<name>A0A183EDV0_9BILA</name>
<sequence>MREALIGPDYVTDNDVSWPPLDCPTPLDESETKPIQRIGDLMQELYADFKIGVWDPELAKGLKHVCLNDVKREEFKGFEDLDTDAMGLMGSLRQHGDMSDDDNDDAIVLFDFMNSVQERLEINLEENGDIFAPRGNITSAGWDDLIVPQESAPNGINMPLVCVLKQHLIFFCYEQYCYF</sequence>
<proteinExistence type="predicted"/>
<reference evidence="3" key="1">
    <citation type="submission" date="2016-06" db="UniProtKB">
        <authorList>
            <consortium name="WormBaseParasite"/>
        </authorList>
    </citation>
    <scope>IDENTIFICATION</scope>
</reference>
<gene>
    <name evidence="1" type="ORF">GPUH_LOCUS19141</name>
</gene>
<reference evidence="1 2" key="2">
    <citation type="submission" date="2018-11" db="EMBL/GenBank/DDBJ databases">
        <authorList>
            <consortium name="Pathogen Informatics"/>
        </authorList>
    </citation>
    <scope>NUCLEOTIDE SEQUENCE [LARGE SCALE GENOMIC DNA]</scope>
</reference>
<organism evidence="3">
    <name type="scientific">Gongylonema pulchrum</name>
    <dbReference type="NCBI Taxonomy" id="637853"/>
    <lineage>
        <taxon>Eukaryota</taxon>
        <taxon>Metazoa</taxon>
        <taxon>Ecdysozoa</taxon>
        <taxon>Nematoda</taxon>
        <taxon>Chromadorea</taxon>
        <taxon>Rhabditida</taxon>
        <taxon>Spirurina</taxon>
        <taxon>Spiruromorpha</taxon>
        <taxon>Spiruroidea</taxon>
        <taxon>Gongylonematidae</taxon>
        <taxon>Gongylonema</taxon>
    </lineage>
</organism>
<dbReference type="WBParaSite" id="GPUH_0001916601-mRNA-1">
    <property type="protein sequence ID" value="GPUH_0001916601-mRNA-1"/>
    <property type="gene ID" value="GPUH_0001916601"/>
</dbReference>
<evidence type="ECO:0000313" key="3">
    <source>
        <dbReference type="WBParaSite" id="GPUH_0001916601-mRNA-1"/>
    </source>
</evidence>
<keyword evidence="2" id="KW-1185">Reference proteome</keyword>
<dbReference type="Proteomes" id="UP000271098">
    <property type="component" value="Unassembled WGS sequence"/>
</dbReference>
<protein>
    <submittedName>
        <fullName evidence="3">EF-hand domain-containing protein</fullName>
    </submittedName>
</protein>
<dbReference type="AlphaFoldDB" id="A0A183EDV0"/>
<evidence type="ECO:0000313" key="1">
    <source>
        <dbReference type="EMBL" id="VDN33220.1"/>
    </source>
</evidence>
<evidence type="ECO:0000313" key="2">
    <source>
        <dbReference type="Proteomes" id="UP000271098"/>
    </source>
</evidence>
<dbReference type="EMBL" id="UYRT01087987">
    <property type="protein sequence ID" value="VDN33220.1"/>
    <property type="molecule type" value="Genomic_DNA"/>
</dbReference>